<dbReference type="SUPFAM" id="SSF56801">
    <property type="entry name" value="Acetyl-CoA synthetase-like"/>
    <property type="match status" value="1"/>
</dbReference>
<dbReference type="Pfam" id="PF00550">
    <property type="entry name" value="PP-binding"/>
    <property type="match status" value="1"/>
</dbReference>
<dbReference type="GO" id="GO:0043041">
    <property type="term" value="P:amino acid activation for nonribosomal peptide biosynthetic process"/>
    <property type="evidence" value="ECO:0007669"/>
    <property type="project" value="TreeGrafter"/>
</dbReference>
<dbReference type="AlphaFoldDB" id="A0A0E3M0J0"/>
<dbReference type="InterPro" id="IPR025110">
    <property type="entry name" value="AMP-bd_C"/>
</dbReference>
<dbReference type="InterPro" id="IPR045851">
    <property type="entry name" value="AMP-bd_C_sf"/>
</dbReference>
<proteinExistence type="predicted"/>
<dbReference type="Pfam" id="PF13193">
    <property type="entry name" value="AMP-binding_C"/>
    <property type="match status" value="1"/>
</dbReference>
<dbReference type="SMART" id="SM00823">
    <property type="entry name" value="PKS_PP"/>
    <property type="match status" value="1"/>
</dbReference>
<dbReference type="InterPro" id="IPR036736">
    <property type="entry name" value="ACP-like_sf"/>
</dbReference>
<dbReference type="InterPro" id="IPR020806">
    <property type="entry name" value="PKS_PP-bd"/>
</dbReference>
<name>A0A0E3M0J0_9BACT</name>
<dbReference type="PROSITE" id="PS50075">
    <property type="entry name" value="CARRIER"/>
    <property type="match status" value="1"/>
</dbReference>
<keyword evidence="1" id="KW-0596">Phosphopantetheine</keyword>
<dbReference type="SUPFAM" id="SSF47336">
    <property type="entry name" value="ACP-like"/>
    <property type="match status" value="1"/>
</dbReference>
<dbReference type="GO" id="GO:0005737">
    <property type="term" value="C:cytoplasm"/>
    <property type="evidence" value="ECO:0007669"/>
    <property type="project" value="TreeGrafter"/>
</dbReference>
<dbReference type="GO" id="GO:0044550">
    <property type="term" value="P:secondary metabolite biosynthetic process"/>
    <property type="evidence" value="ECO:0007669"/>
    <property type="project" value="TreeGrafter"/>
</dbReference>
<dbReference type="PANTHER" id="PTHR45527:SF1">
    <property type="entry name" value="FATTY ACID SYNTHASE"/>
    <property type="match status" value="1"/>
</dbReference>
<evidence type="ECO:0000256" key="1">
    <source>
        <dbReference type="ARBA" id="ARBA00022450"/>
    </source>
</evidence>
<dbReference type="InterPro" id="IPR000873">
    <property type="entry name" value="AMP-dep_synth/lig_dom"/>
</dbReference>
<dbReference type="Pfam" id="PF00501">
    <property type="entry name" value="AMP-binding"/>
    <property type="match status" value="1"/>
</dbReference>
<dbReference type="InterPro" id="IPR029058">
    <property type="entry name" value="AB_hydrolase_fold"/>
</dbReference>
<dbReference type="InterPro" id="IPR006162">
    <property type="entry name" value="Ppantetheine_attach_site"/>
</dbReference>
<evidence type="ECO:0000259" key="3">
    <source>
        <dbReference type="PROSITE" id="PS50075"/>
    </source>
</evidence>
<dbReference type="Gene3D" id="3.30.300.30">
    <property type="match status" value="1"/>
</dbReference>
<reference evidence="4" key="1">
    <citation type="journal article" date="2015" name="Proc. Natl. Acad. Sci. U.S.A.">
        <title>Multiplexed metagenome mining using short DNA sequence tags facilitates targeted discovery of epoxyketone proteasome inhibitors.</title>
        <authorList>
            <person name="Owen J.G."/>
            <person name="Charlop-Powers Z."/>
            <person name="Smith A.G."/>
            <person name="Ternei M.A."/>
            <person name="Calle P.Y."/>
            <person name="Reddy B.V."/>
            <person name="Montiel D."/>
            <person name="Brady S.F."/>
        </authorList>
    </citation>
    <scope>NUCLEOTIDE SEQUENCE</scope>
</reference>
<sequence length="424" mass="45374">MMLEHAGVANLAWWMRRSAGLGPGDVTPWSGPPAFDISVLELWSSLLAGARVEILPGSRLAPHEMRRWLLDRGVTVAVFAVPVAEELLALEWPADAPLRVVLTGADRLRRRPAASTPFVLLNDYGPTETTVLASSGPVPREGEGLPAIGAPLPNTRLYVLDAGGRLVPEGVTGELYVAGAGLARGYLGRPEQTAERFLPDPFGPTGSRCYRTGDLVRWRRGELEFVGRADQQVKVRGFRVEPGEVEVALRALPGVRDAVVALVEDGGPARLAGYVLAPELAPADGRALQEALGRSLPAYMLPADVVVLPEFPLTSTGKVDRARLPVPEAAQPAQGGDQGPRSEAEALVAAVWSRVLGRERIGVRDDFFKLGGHSLLAMRAATELRRELGVEVHVRALFENPTVEEFAARVLGELPAAIQGSTPT</sequence>
<dbReference type="CDD" id="cd05930">
    <property type="entry name" value="A_NRPS"/>
    <property type="match status" value="1"/>
</dbReference>
<organism evidence="4">
    <name type="scientific">uncultured bacterium AB_1383</name>
    <dbReference type="NCBI Taxonomy" id="1630010"/>
    <lineage>
        <taxon>Bacteria</taxon>
        <taxon>environmental samples</taxon>
    </lineage>
</organism>
<dbReference type="Gene3D" id="3.40.50.1820">
    <property type="entry name" value="alpha/beta hydrolase"/>
    <property type="match status" value="1"/>
</dbReference>
<dbReference type="Gene3D" id="3.40.50.12780">
    <property type="entry name" value="N-terminal domain of ligase-like"/>
    <property type="match status" value="1"/>
</dbReference>
<dbReference type="InterPro" id="IPR042099">
    <property type="entry name" value="ANL_N_sf"/>
</dbReference>
<dbReference type="EMBL" id="KP830092">
    <property type="protein sequence ID" value="AKA59424.1"/>
    <property type="molecule type" value="Genomic_DNA"/>
</dbReference>
<dbReference type="PANTHER" id="PTHR45527">
    <property type="entry name" value="NONRIBOSOMAL PEPTIDE SYNTHETASE"/>
    <property type="match status" value="1"/>
</dbReference>
<dbReference type="GO" id="GO:0031177">
    <property type="term" value="F:phosphopantetheine binding"/>
    <property type="evidence" value="ECO:0007669"/>
    <property type="project" value="InterPro"/>
</dbReference>
<dbReference type="InterPro" id="IPR009081">
    <property type="entry name" value="PP-bd_ACP"/>
</dbReference>
<dbReference type="PROSITE" id="PS00012">
    <property type="entry name" value="PHOSPHOPANTETHEINE"/>
    <property type="match status" value="1"/>
</dbReference>
<dbReference type="FunFam" id="1.10.1200.10:FF:000016">
    <property type="entry name" value="Non-ribosomal peptide synthase"/>
    <property type="match status" value="1"/>
</dbReference>
<evidence type="ECO:0000256" key="2">
    <source>
        <dbReference type="ARBA" id="ARBA00022553"/>
    </source>
</evidence>
<dbReference type="FunFam" id="2.30.38.10:FF:000001">
    <property type="entry name" value="Non-ribosomal peptide synthetase PvdI"/>
    <property type="match status" value="1"/>
</dbReference>
<keyword evidence="2" id="KW-0597">Phosphoprotein</keyword>
<accession>A0A0E3M0J0</accession>
<feature type="domain" description="Carrier" evidence="3">
    <location>
        <begin position="339"/>
        <end position="414"/>
    </location>
</feature>
<dbReference type="GO" id="GO:0072330">
    <property type="term" value="P:monocarboxylic acid biosynthetic process"/>
    <property type="evidence" value="ECO:0007669"/>
    <property type="project" value="UniProtKB-ARBA"/>
</dbReference>
<evidence type="ECO:0000313" key="4">
    <source>
        <dbReference type="EMBL" id="AKA59424.1"/>
    </source>
</evidence>
<protein>
    <submittedName>
        <fullName evidence="4">Non-ribosomal peptide synthetase</fullName>
    </submittedName>
</protein>